<gene>
    <name evidence="1" type="ORF">EUU23_12415</name>
</gene>
<evidence type="ECO:0000313" key="2">
    <source>
        <dbReference type="Proteomes" id="UP000471147"/>
    </source>
</evidence>
<dbReference type="EMBL" id="SDWJ01000002">
    <property type="protein sequence ID" value="MVZ98498.1"/>
    <property type="molecule type" value="Genomic_DNA"/>
</dbReference>
<dbReference type="AlphaFoldDB" id="A0A6I4M738"/>
<sequence>MVDIPLHDDPSRPAFKGRTLLERAIAVISFTPVSQLSVKGGELAAAFQEAIRRDYPLLEDTIDTFLNVHVSEAGVRSDQEDRRKWLYRDIDRNWTVALTQDSLSLEGNRAGYSSWPKFVERLSMLVHALQSTIGPSHVQRLGVRYLNTAEVEGDEDPRRVCAPQLTSITGNSALTLSDLLWAFEASEGQLIMRSGVMPPNASYDPSMFGPRDKKVWYLDIDVANSHMIEFDPKTIEEQLRKLASRLHAVYYWAMPNGEGE</sequence>
<dbReference type="InterPro" id="IPR026349">
    <property type="entry name" value="CHP04255"/>
</dbReference>
<name>A0A6I4M738_9SPHN</name>
<dbReference type="OrthoDB" id="7107919at2"/>
<accession>A0A6I4M738</accession>
<protein>
    <submittedName>
        <fullName evidence="1">TIGR04255 family protein</fullName>
    </submittedName>
</protein>
<dbReference type="Proteomes" id="UP000471147">
    <property type="component" value="Unassembled WGS sequence"/>
</dbReference>
<evidence type="ECO:0000313" key="1">
    <source>
        <dbReference type="EMBL" id="MVZ98498.1"/>
    </source>
</evidence>
<dbReference type="RefSeq" id="WP_160354397.1">
    <property type="nucleotide sequence ID" value="NZ_SDWJ01000002.1"/>
</dbReference>
<comment type="caution">
    <text evidence="1">The sequence shown here is derived from an EMBL/GenBank/DDBJ whole genome shotgun (WGS) entry which is preliminary data.</text>
</comment>
<dbReference type="NCBIfam" id="TIGR04255">
    <property type="entry name" value="sporadTIGR04255"/>
    <property type="match status" value="1"/>
</dbReference>
<proteinExistence type="predicted"/>
<reference evidence="1 2" key="1">
    <citation type="submission" date="2019-01" db="EMBL/GenBank/DDBJ databases">
        <title>Sphingorhabdus lacus sp.nov., isolated from an oligotrophic freshwater lake.</title>
        <authorList>
            <person name="Park M."/>
        </authorList>
    </citation>
    <scope>NUCLEOTIDE SEQUENCE [LARGE SCALE GENOMIC DNA]</scope>
    <source>
        <strain evidence="1 2">IMCC26285</strain>
    </source>
</reference>
<organism evidence="1 2">
    <name type="scientific">Sphingorhabdus profundilacus</name>
    <dbReference type="NCBI Taxonomy" id="2509718"/>
    <lineage>
        <taxon>Bacteria</taxon>
        <taxon>Pseudomonadati</taxon>
        <taxon>Pseudomonadota</taxon>
        <taxon>Alphaproteobacteria</taxon>
        <taxon>Sphingomonadales</taxon>
        <taxon>Sphingomonadaceae</taxon>
        <taxon>Sphingorhabdus</taxon>
    </lineage>
</organism>
<keyword evidence="2" id="KW-1185">Reference proteome</keyword>